<dbReference type="GeneID" id="17288301"/>
<reference evidence="2 4" key="1">
    <citation type="journal article" date="2012" name="Nature">
        <title>Algal genomes reveal evolutionary mosaicism and the fate of nucleomorphs.</title>
        <authorList>
            <consortium name="DOE Joint Genome Institute"/>
            <person name="Curtis B.A."/>
            <person name="Tanifuji G."/>
            <person name="Burki F."/>
            <person name="Gruber A."/>
            <person name="Irimia M."/>
            <person name="Maruyama S."/>
            <person name="Arias M.C."/>
            <person name="Ball S.G."/>
            <person name="Gile G.H."/>
            <person name="Hirakawa Y."/>
            <person name="Hopkins J.F."/>
            <person name="Kuo A."/>
            <person name="Rensing S.A."/>
            <person name="Schmutz J."/>
            <person name="Symeonidi A."/>
            <person name="Elias M."/>
            <person name="Eveleigh R.J."/>
            <person name="Herman E.K."/>
            <person name="Klute M.J."/>
            <person name="Nakayama T."/>
            <person name="Obornik M."/>
            <person name="Reyes-Prieto A."/>
            <person name="Armbrust E.V."/>
            <person name="Aves S.J."/>
            <person name="Beiko R.G."/>
            <person name="Coutinho P."/>
            <person name="Dacks J.B."/>
            <person name="Durnford D.G."/>
            <person name="Fast N.M."/>
            <person name="Green B.R."/>
            <person name="Grisdale C.J."/>
            <person name="Hempel F."/>
            <person name="Henrissat B."/>
            <person name="Hoppner M.P."/>
            <person name="Ishida K."/>
            <person name="Kim E."/>
            <person name="Koreny L."/>
            <person name="Kroth P.G."/>
            <person name="Liu Y."/>
            <person name="Malik S.B."/>
            <person name="Maier U.G."/>
            <person name="McRose D."/>
            <person name="Mock T."/>
            <person name="Neilson J.A."/>
            <person name="Onodera N.T."/>
            <person name="Poole A.M."/>
            <person name="Pritham E.J."/>
            <person name="Richards T.A."/>
            <person name="Rocap G."/>
            <person name="Roy S.W."/>
            <person name="Sarai C."/>
            <person name="Schaack S."/>
            <person name="Shirato S."/>
            <person name="Slamovits C.H."/>
            <person name="Spencer D.F."/>
            <person name="Suzuki S."/>
            <person name="Worden A.Z."/>
            <person name="Zauner S."/>
            <person name="Barry K."/>
            <person name="Bell C."/>
            <person name="Bharti A.K."/>
            <person name="Crow J.A."/>
            <person name="Grimwood J."/>
            <person name="Kramer R."/>
            <person name="Lindquist E."/>
            <person name="Lucas S."/>
            <person name="Salamov A."/>
            <person name="McFadden G.I."/>
            <person name="Lane C.E."/>
            <person name="Keeling P.J."/>
            <person name="Gray M.W."/>
            <person name="Grigoriev I.V."/>
            <person name="Archibald J.M."/>
        </authorList>
    </citation>
    <scope>NUCLEOTIDE SEQUENCE</scope>
    <source>
        <strain evidence="2 4">CCMP2712</strain>
    </source>
</reference>
<dbReference type="PaxDb" id="55529-EKX31575"/>
<proteinExistence type="predicted"/>
<accession>L1I6S8</accession>
<keyword evidence="1" id="KW-0175">Coiled coil</keyword>
<feature type="coiled-coil region" evidence="1">
    <location>
        <begin position="153"/>
        <end position="187"/>
    </location>
</feature>
<keyword evidence="4" id="KW-1185">Reference proteome</keyword>
<organism evidence="2">
    <name type="scientific">Guillardia theta (strain CCMP2712)</name>
    <name type="common">Cryptophyte</name>
    <dbReference type="NCBI Taxonomy" id="905079"/>
    <lineage>
        <taxon>Eukaryota</taxon>
        <taxon>Cryptophyceae</taxon>
        <taxon>Pyrenomonadales</taxon>
        <taxon>Geminigeraceae</taxon>
        <taxon>Guillardia</taxon>
    </lineage>
</organism>
<gene>
    <name evidence="2" type="ORF">GUITHDRAFT_149210</name>
</gene>
<sequence>MGQQSIGSTGGLRSIEYLLNRWMPFQRQITTSPARNAPIINFKDLDLLSSPKVPGSTWYDAFIAATGPGHGPPPYIFAPQAYKWALSATPVLHGDHFPLDAQAILGFQTRAALEGYFDKDSKSPDVIRLLNDMGANHNDFWRKSVLGKSLAISAIHAEKNEELKAKIASLEHQIKVLQQEVKNLKAANESSPPRPRSASTIDFREVIKSEEQCNIWVEELKPYFERFANLTKEVTEINYLPCSEEHKDELFYYALAQLTYGRRLGQKRLFNFHSFCKGFLGREELKTKLRETFDNNASIKRIFVHVCKTSLVNHMEDVSKSIISSGVPIRKFDKVCHALGRSMCPSVKALCARNREYKRMIEDELGVFLMENGSGLDLERTVELIHDDNAEVFKDAENLYLHIIFDGCRITQTGKYQVYFCAILSPTEDITDPSMLTKAKRQYSFCVIDGHDTIENIDANFIKVYAPFLAVFLKGSDGEITPGIHIFEGRAKFGRQRSRNGEVPHRIIHVIGVIRSDMSGSWKIMNHGGLHDPIGACFLCDQPSCQRHIYYELVVVDSDIAWDDIPTRFQMHQDTFAMVNGLRKVDGNVLNLEQYDNLDSLGIDVENVVICSMHMVFRVSIAFVLYVCNTAKENKTFPVVQRMLAEINIHVKDSRSFAMHDMPQLIGESTKRFLKAFPDLIVAARAKNADLWKDLCEKWASIVSSVLQTDIKKMSQTEIDSFAMRCNDFLARYVLLTDRLEYCRGIYLHFLAVGHVTDQFKKFAEKKIPLGLLNMSAMEKRHLEDKSKFLLLMRLTVQVC</sequence>
<name>L1I6S8_GUITC</name>
<dbReference type="KEGG" id="gtt:GUITHDRAFT_149210"/>
<dbReference type="AlphaFoldDB" id="L1I6S8"/>
<evidence type="ECO:0000313" key="2">
    <source>
        <dbReference type="EMBL" id="EKX31575.1"/>
    </source>
</evidence>
<dbReference type="EMBL" id="JH993260">
    <property type="protein sequence ID" value="EKX31575.1"/>
    <property type="molecule type" value="Genomic_DNA"/>
</dbReference>
<evidence type="ECO:0000256" key="1">
    <source>
        <dbReference type="SAM" id="Coils"/>
    </source>
</evidence>
<evidence type="ECO:0000313" key="4">
    <source>
        <dbReference type="Proteomes" id="UP000011087"/>
    </source>
</evidence>
<dbReference type="RefSeq" id="XP_005818555.1">
    <property type="nucleotide sequence ID" value="XM_005818498.1"/>
</dbReference>
<dbReference type="EnsemblProtists" id="EKX31575">
    <property type="protein sequence ID" value="EKX31575"/>
    <property type="gene ID" value="GUITHDRAFT_149210"/>
</dbReference>
<dbReference type="Proteomes" id="UP000011087">
    <property type="component" value="Unassembled WGS sequence"/>
</dbReference>
<reference evidence="4" key="2">
    <citation type="submission" date="2012-11" db="EMBL/GenBank/DDBJ databases">
        <authorList>
            <person name="Kuo A."/>
            <person name="Curtis B.A."/>
            <person name="Tanifuji G."/>
            <person name="Burki F."/>
            <person name="Gruber A."/>
            <person name="Irimia M."/>
            <person name="Maruyama S."/>
            <person name="Arias M.C."/>
            <person name="Ball S.G."/>
            <person name="Gile G.H."/>
            <person name="Hirakawa Y."/>
            <person name="Hopkins J.F."/>
            <person name="Rensing S.A."/>
            <person name="Schmutz J."/>
            <person name="Symeonidi A."/>
            <person name="Elias M."/>
            <person name="Eveleigh R.J."/>
            <person name="Herman E.K."/>
            <person name="Klute M.J."/>
            <person name="Nakayama T."/>
            <person name="Obornik M."/>
            <person name="Reyes-Prieto A."/>
            <person name="Armbrust E.V."/>
            <person name="Aves S.J."/>
            <person name="Beiko R.G."/>
            <person name="Coutinho P."/>
            <person name="Dacks J.B."/>
            <person name="Durnford D.G."/>
            <person name="Fast N.M."/>
            <person name="Green B.R."/>
            <person name="Grisdale C."/>
            <person name="Hempe F."/>
            <person name="Henrissat B."/>
            <person name="Hoppner M.P."/>
            <person name="Ishida K.-I."/>
            <person name="Kim E."/>
            <person name="Koreny L."/>
            <person name="Kroth P.G."/>
            <person name="Liu Y."/>
            <person name="Malik S.-B."/>
            <person name="Maier U.G."/>
            <person name="McRose D."/>
            <person name="Mock T."/>
            <person name="Neilson J.A."/>
            <person name="Onodera N.T."/>
            <person name="Poole A.M."/>
            <person name="Pritham E.J."/>
            <person name="Richards T.A."/>
            <person name="Rocap G."/>
            <person name="Roy S.W."/>
            <person name="Sarai C."/>
            <person name="Schaack S."/>
            <person name="Shirato S."/>
            <person name="Slamovits C.H."/>
            <person name="Spencer D.F."/>
            <person name="Suzuki S."/>
            <person name="Worden A.Z."/>
            <person name="Zauner S."/>
            <person name="Barry K."/>
            <person name="Bell C."/>
            <person name="Bharti A.K."/>
            <person name="Crow J.A."/>
            <person name="Grimwood J."/>
            <person name="Kramer R."/>
            <person name="Lindquist E."/>
            <person name="Lucas S."/>
            <person name="Salamov A."/>
            <person name="McFadden G.I."/>
            <person name="Lane C.E."/>
            <person name="Keeling P.J."/>
            <person name="Gray M.W."/>
            <person name="Grigoriev I.V."/>
            <person name="Archibald J.M."/>
        </authorList>
    </citation>
    <scope>NUCLEOTIDE SEQUENCE</scope>
    <source>
        <strain evidence="4">CCMP2712</strain>
    </source>
</reference>
<protein>
    <submittedName>
        <fullName evidence="2 3">Uncharacterized protein</fullName>
    </submittedName>
</protein>
<reference evidence="3" key="3">
    <citation type="submission" date="2015-06" db="UniProtKB">
        <authorList>
            <consortium name="EnsemblProtists"/>
        </authorList>
    </citation>
    <scope>IDENTIFICATION</scope>
</reference>
<evidence type="ECO:0000313" key="3">
    <source>
        <dbReference type="EnsemblProtists" id="EKX31575"/>
    </source>
</evidence>
<dbReference type="HOGENOM" id="CLU_351776_0_0_1"/>